<keyword evidence="6 7" id="KW-0472">Membrane</keyword>
<evidence type="ECO:0000256" key="6">
    <source>
        <dbReference type="ARBA" id="ARBA00023136"/>
    </source>
</evidence>
<dbReference type="GO" id="GO:0015385">
    <property type="term" value="F:sodium:proton antiporter activity"/>
    <property type="evidence" value="ECO:0007669"/>
    <property type="project" value="TreeGrafter"/>
</dbReference>
<dbReference type="InterPro" id="IPR023171">
    <property type="entry name" value="Na/H_antiporter_dom_sf"/>
</dbReference>
<feature type="transmembrane region" description="Helical" evidence="7">
    <location>
        <begin position="112"/>
        <end position="133"/>
    </location>
</feature>
<feature type="transmembrane region" description="Helical" evidence="7">
    <location>
        <begin position="12"/>
        <end position="29"/>
    </location>
</feature>
<comment type="subcellular location">
    <subcellularLocation>
        <location evidence="1">Cell inner membrane</location>
        <topology evidence="1">Multi-pass membrane protein</topology>
    </subcellularLocation>
</comment>
<keyword evidence="9" id="KW-1185">Reference proteome</keyword>
<dbReference type="Proteomes" id="UP000244912">
    <property type="component" value="Unassembled WGS sequence"/>
</dbReference>
<proteinExistence type="predicted"/>
<feature type="transmembrane region" description="Helical" evidence="7">
    <location>
        <begin position="395"/>
        <end position="414"/>
    </location>
</feature>
<feature type="transmembrane region" description="Helical" evidence="7">
    <location>
        <begin position="171"/>
        <end position="194"/>
    </location>
</feature>
<keyword evidence="3" id="KW-1003">Cell membrane</keyword>
<dbReference type="AlphaFoldDB" id="A0A2R8BYM2"/>
<dbReference type="EMBL" id="ONZF01000008">
    <property type="protein sequence ID" value="SPJ25229.1"/>
    <property type="molecule type" value="Genomic_DNA"/>
</dbReference>
<evidence type="ECO:0000313" key="9">
    <source>
        <dbReference type="Proteomes" id="UP000244912"/>
    </source>
</evidence>
<evidence type="ECO:0000256" key="1">
    <source>
        <dbReference type="ARBA" id="ARBA00004429"/>
    </source>
</evidence>
<name>A0A2R8BYM2_9RHOB</name>
<evidence type="ECO:0000313" key="8">
    <source>
        <dbReference type="EMBL" id="SPJ25229.1"/>
    </source>
</evidence>
<dbReference type="PANTHER" id="PTHR30341:SF0">
    <property type="entry name" value="NA(+)_H(+) ANTIPORTER NHAA"/>
    <property type="match status" value="1"/>
</dbReference>
<dbReference type="OrthoDB" id="9808135at2"/>
<feature type="transmembrane region" description="Helical" evidence="7">
    <location>
        <begin position="241"/>
        <end position="258"/>
    </location>
</feature>
<protein>
    <recommendedName>
        <fullName evidence="2">Putative Na(+)/H(+) antiporter NhaA homolog</fullName>
    </recommendedName>
</protein>
<dbReference type="Pfam" id="PF06965">
    <property type="entry name" value="Na_H_antiport_1"/>
    <property type="match status" value="1"/>
</dbReference>
<evidence type="ECO:0000256" key="4">
    <source>
        <dbReference type="ARBA" id="ARBA00022692"/>
    </source>
</evidence>
<feature type="transmembrane region" description="Helical" evidence="7">
    <location>
        <begin position="70"/>
        <end position="91"/>
    </location>
</feature>
<accession>A0A2R8BYM2</accession>
<keyword evidence="5 7" id="KW-1133">Transmembrane helix</keyword>
<gene>
    <name evidence="8" type="primary">nhaA</name>
    <name evidence="8" type="ORF">PAA8504_03080</name>
</gene>
<dbReference type="Gene3D" id="1.20.1530.10">
    <property type="entry name" value="Na+/H+ antiporter like domain"/>
    <property type="match status" value="1"/>
</dbReference>
<organism evidence="8 9">
    <name type="scientific">Palleronia abyssalis</name>
    <dbReference type="NCBI Taxonomy" id="1501240"/>
    <lineage>
        <taxon>Bacteria</taxon>
        <taxon>Pseudomonadati</taxon>
        <taxon>Pseudomonadota</taxon>
        <taxon>Alphaproteobacteria</taxon>
        <taxon>Rhodobacterales</taxon>
        <taxon>Roseobacteraceae</taxon>
        <taxon>Palleronia</taxon>
    </lineage>
</organism>
<dbReference type="GO" id="GO:0006885">
    <property type="term" value="P:regulation of pH"/>
    <property type="evidence" value="ECO:0007669"/>
    <property type="project" value="InterPro"/>
</dbReference>
<evidence type="ECO:0000256" key="5">
    <source>
        <dbReference type="ARBA" id="ARBA00022989"/>
    </source>
</evidence>
<feature type="transmembrane region" description="Helical" evidence="7">
    <location>
        <begin position="327"/>
        <end position="353"/>
    </location>
</feature>
<reference evidence="9" key="1">
    <citation type="submission" date="2018-03" db="EMBL/GenBank/DDBJ databases">
        <authorList>
            <person name="Rodrigo-Torres L."/>
            <person name="Arahal R. D."/>
            <person name="Lucena T."/>
        </authorList>
    </citation>
    <scope>NUCLEOTIDE SEQUENCE [LARGE SCALE GENOMIC DNA]</scope>
    <source>
        <strain evidence="9">CECT 8504</strain>
    </source>
</reference>
<dbReference type="PANTHER" id="PTHR30341">
    <property type="entry name" value="SODIUM ION/PROTON ANTIPORTER NHAA-RELATED"/>
    <property type="match status" value="1"/>
</dbReference>
<dbReference type="InterPro" id="IPR004670">
    <property type="entry name" value="NhaA"/>
</dbReference>
<dbReference type="GO" id="GO:0005886">
    <property type="term" value="C:plasma membrane"/>
    <property type="evidence" value="ECO:0007669"/>
    <property type="project" value="UniProtKB-SubCell"/>
</dbReference>
<keyword evidence="4 7" id="KW-0812">Transmembrane</keyword>
<evidence type="ECO:0000256" key="2">
    <source>
        <dbReference type="ARBA" id="ARBA00015550"/>
    </source>
</evidence>
<evidence type="ECO:0000256" key="7">
    <source>
        <dbReference type="SAM" id="Phobius"/>
    </source>
</evidence>
<feature type="transmembrane region" description="Helical" evidence="7">
    <location>
        <begin position="303"/>
        <end position="321"/>
    </location>
</feature>
<feature type="transmembrane region" description="Helical" evidence="7">
    <location>
        <begin position="365"/>
        <end position="383"/>
    </location>
</feature>
<dbReference type="RefSeq" id="WP_108895043.1">
    <property type="nucleotide sequence ID" value="NZ_ONZF01000008.1"/>
</dbReference>
<feature type="transmembrane region" description="Helical" evidence="7">
    <location>
        <begin position="200"/>
        <end position="220"/>
    </location>
</feature>
<sequence>MYRVWDFLSSYTWTLATGAVLALVCANLFPDVYSVLTAFPIWFGQTLGQDAGHWLEAHGRLFDIDELGDVARVVTLGSLTNQVFMAAFLFLAGKELWEALILDRGALRGRDALLPGCAGIGGVVVPALIFLGLNTALSTQAGAAWAVPTNTDIAVAYVIGRLAFGPSHPALRFVLLIAIVDDAVAMAVLALFYSDHPLDVFWLLAALASVLAVYGLFNLWPRLRDGSDPMKPVQTRIRLRFGLVPYVLVGGFAFYAVQRSGLNPVLGLLPVIPAIPHADRAFGVFSQAESHLHDLLNRAERMLSYPTGVILFLFAFCNAGVDLSSIGPLTAIVVIALILGKPLGIALGTVVAGRFTGPGLPTKDLLAAGAVASCGFSLSLLFADAAALPTEQTDAIKLGILISLAAVAGVLALIRA</sequence>
<evidence type="ECO:0000256" key="3">
    <source>
        <dbReference type="ARBA" id="ARBA00022475"/>
    </source>
</evidence>
<feature type="transmembrane region" description="Helical" evidence="7">
    <location>
        <begin position="145"/>
        <end position="164"/>
    </location>
</feature>